<dbReference type="Proteomes" id="UP000292307">
    <property type="component" value="Chromosome"/>
</dbReference>
<name>A0ABX5RTV1_9BURK</name>
<dbReference type="Pfam" id="PF00990">
    <property type="entry name" value="GGDEF"/>
    <property type="match status" value="1"/>
</dbReference>
<evidence type="ECO:0000256" key="1">
    <source>
        <dbReference type="ARBA" id="ARBA00004651"/>
    </source>
</evidence>
<dbReference type="PANTHER" id="PTHR46663">
    <property type="entry name" value="DIGUANYLATE CYCLASE DGCT-RELATED"/>
    <property type="match status" value="1"/>
</dbReference>
<proteinExistence type="predicted"/>
<dbReference type="Gene3D" id="6.10.340.10">
    <property type="match status" value="1"/>
</dbReference>
<dbReference type="InterPro" id="IPR029787">
    <property type="entry name" value="Nucleotide_cyclase"/>
</dbReference>
<evidence type="ECO:0000256" key="3">
    <source>
        <dbReference type="ARBA" id="ARBA00022692"/>
    </source>
</evidence>
<dbReference type="EMBL" id="CP036401">
    <property type="protein sequence ID" value="QBI02035.1"/>
    <property type="molecule type" value="Genomic_DNA"/>
</dbReference>
<dbReference type="SUPFAM" id="SSF103190">
    <property type="entry name" value="Sensory domain-like"/>
    <property type="match status" value="1"/>
</dbReference>
<dbReference type="Pfam" id="PF02743">
    <property type="entry name" value="dCache_1"/>
    <property type="match status" value="1"/>
</dbReference>
<evidence type="ECO:0000256" key="2">
    <source>
        <dbReference type="ARBA" id="ARBA00022475"/>
    </source>
</evidence>
<gene>
    <name evidence="8" type="ORF">EYF70_15120</name>
</gene>
<dbReference type="Gene3D" id="3.30.70.270">
    <property type="match status" value="1"/>
</dbReference>
<feature type="transmembrane region" description="Helical" evidence="6">
    <location>
        <begin position="20"/>
        <end position="38"/>
    </location>
</feature>
<reference evidence="8 9" key="1">
    <citation type="submission" date="2019-02" db="EMBL/GenBank/DDBJ databases">
        <title>Draft Genome Sequences of Six Type Strains of the Genus Massilia.</title>
        <authorList>
            <person name="Miess H."/>
            <person name="Frediansyhah A."/>
            <person name="Gross H."/>
        </authorList>
    </citation>
    <scope>NUCLEOTIDE SEQUENCE [LARGE SCALE GENOMIC DNA]</scope>
    <source>
        <strain evidence="8 9">DSM 17472</strain>
    </source>
</reference>
<dbReference type="SUPFAM" id="SSF55073">
    <property type="entry name" value="Nucleotide cyclase"/>
    <property type="match status" value="1"/>
</dbReference>
<dbReference type="NCBIfam" id="TIGR00254">
    <property type="entry name" value="GGDEF"/>
    <property type="match status" value="1"/>
</dbReference>
<keyword evidence="9" id="KW-1185">Reference proteome</keyword>
<keyword evidence="4 6" id="KW-1133">Transmembrane helix</keyword>
<evidence type="ECO:0000256" key="4">
    <source>
        <dbReference type="ARBA" id="ARBA00022989"/>
    </source>
</evidence>
<keyword evidence="5 6" id="KW-0472">Membrane</keyword>
<sequence length="582" mass="62729">MPRAACRPGPIPRRITDRRVFVRQGVAVLSAASHFTSFRFKVSALVASMVLIAAIGVCGISLLIAESQIQRMIARQEISALSGAAAYLDNDLRTKQNVLRSIAEEALSRNLGARDVQALLESHPGLRDEFVNIVAFDARGDLVSSLKNRRDKVINVSTRPYFQEALRTRDSVISAPFRSVLSGRPVVSVAQPLSDARGNVFAVLVGGLDLLRPAFAAQVEALRTREQGYLFIIANDGTVIHHPRKELILTQPSADEMPAVAAPLAGPEGWRADILDGKEPSLVAWKRLRHADWTVAVSYPLRDAFAPMASVWFNALGAAGLFTAMAGIFGWGLVKVLMEPLEALQGVVESIDAGATDISAFNVDHADEFGVLSRALYRLSHSRKQAADDLHRLATTDVLTGTHNRRMFDQFLPAALARARRSGESVAVAFLDIDRFKSINDGHGHAAGDAVLVEFARRLQGAVRCTDTVARLAGDEFVVVYEQVRGAGEAHQLGGRILAAMEAPFQVGDTALHVTASVGIAITSMPTNADAIMQSADYALYGVKASGRNGYAVNVFGAEKLASVRGHEEFVSRGVVQERAKA</sequence>
<dbReference type="CDD" id="cd18774">
    <property type="entry name" value="PDC2_HK_sensor"/>
    <property type="match status" value="1"/>
</dbReference>
<evidence type="ECO:0000256" key="6">
    <source>
        <dbReference type="SAM" id="Phobius"/>
    </source>
</evidence>
<keyword evidence="2" id="KW-1003">Cell membrane</keyword>
<dbReference type="CDD" id="cd12914">
    <property type="entry name" value="PDC1_DGC_like"/>
    <property type="match status" value="1"/>
</dbReference>
<dbReference type="SMART" id="SM00267">
    <property type="entry name" value="GGDEF"/>
    <property type="match status" value="1"/>
</dbReference>
<comment type="subcellular location">
    <subcellularLocation>
        <location evidence="1">Cell membrane</location>
        <topology evidence="1">Multi-pass membrane protein</topology>
    </subcellularLocation>
</comment>
<evidence type="ECO:0000259" key="7">
    <source>
        <dbReference type="PROSITE" id="PS50887"/>
    </source>
</evidence>
<evidence type="ECO:0000256" key="5">
    <source>
        <dbReference type="ARBA" id="ARBA00023136"/>
    </source>
</evidence>
<dbReference type="InterPro" id="IPR052163">
    <property type="entry name" value="DGC-Regulatory_Protein"/>
</dbReference>
<accession>A0ABX5RTV1</accession>
<feature type="domain" description="GGDEF" evidence="7">
    <location>
        <begin position="424"/>
        <end position="556"/>
    </location>
</feature>
<keyword evidence="3 6" id="KW-0812">Transmembrane</keyword>
<feature type="transmembrane region" description="Helical" evidence="6">
    <location>
        <begin position="311"/>
        <end position="334"/>
    </location>
</feature>
<dbReference type="Gene3D" id="3.30.450.20">
    <property type="entry name" value="PAS domain"/>
    <property type="match status" value="2"/>
</dbReference>
<protein>
    <submittedName>
        <fullName evidence="8">GGDEF domain-containing protein</fullName>
    </submittedName>
</protein>
<feature type="transmembrane region" description="Helical" evidence="6">
    <location>
        <begin position="44"/>
        <end position="65"/>
    </location>
</feature>
<evidence type="ECO:0000313" key="8">
    <source>
        <dbReference type="EMBL" id="QBI02035.1"/>
    </source>
</evidence>
<evidence type="ECO:0000313" key="9">
    <source>
        <dbReference type="Proteomes" id="UP000292307"/>
    </source>
</evidence>
<dbReference type="InterPro" id="IPR029151">
    <property type="entry name" value="Sensor-like_sf"/>
</dbReference>
<dbReference type="PROSITE" id="PS50887">
    <property type="entry name" value="GGDEF"/>
    <property type="match status" value="1"/>
</dbReference>
<dbReference type="CDD" id="cd01949">
    <property type="entry name" value="GGDEF"/>
    <property type="match status" value="1"/>
</dbReference>
<dbReference type="PANTHER" id="PTHR46663:SF3">
    <property type="entry name" value="SLL0267 PROTEIN"/>
    <property type="match status" value="1"/>
</dbReference>
<dbReference type="InterPro" id="IPR000160">
    <property type="entry name" value="GGDEF_dom"/>
</dbReference>
<dbReference type="InterPro" id="IPR043128">
    <property type="entry name" value="Rev_trsase/Diguanyl_cyclase"/>
</dbReference>
<organism evidence="8 9">
    <name type="scientific">Pseudoduganella albidiflava</name>
    <dbReference type="NCBI Taxonomy" id="321983"/>
    <lineage>
        <taxon>Bacteria</taxon>
        <taxon>Pseudomonadati</taxon>
        <taxon>Pseudomonadota</taxon>
        <taxon>Betaproteobacteria</taxon>
        <taxon>Burkholderiales</taxon>
        <taxon>Oxalobacteraceae</taxon>
        <taxon>Telluria group</taxon>
        <taxon>Pseudoduganella</taxon>
    </lineage>
</organism>
<dbReference type="InterPro" id="IPR033479">
    <property type="entry name" value="dCache_1"/>
</dbReference>